<dbReference type="SMART" id="SM00866">
    <property type="entry name" value="UTRA"/>
    <property type="match status" value="1"/>
</dbReference>
<dbReference type="InterPro" id="IPR028978">
    <property type="entry name" value="Chorismate_lyase_/UTRA_dom_sf"/>
</dbReference>
<dbReference type="Pfam" id="PF00392">
    <property type="entry name" value="GntR"/>
    <property type="match status" value="1"/>
</dbReference>
<reference evidence="5" key="1">
    <citation type="submission" date="2015-03" db="EMBL/GenBank/DDBJ databases">
        <authorList>
            <person name="Urmite Genomes"/>
        </authorList>
    </citation>
    <scope>NUCLEOTIDE SEQUENCE [LARGE SCALE GENOMIC DNA]</scope>
    <source>
        <strain evidence="5">CSUR P1344</strain>
    </source>
</reference>
<keyword evidence="2" id="KW-0238">DNA-binding</keyword>
<dbReference type="OrthoDB" id="8584262at2"/>
<dbReference type="Proteomes" id="UP000199601">
    <property type="component" value="Unassembled WGS sequence"/>
</dbReference>
<dbReference type="PANTHER" id="PTHR44846">
    <property type="entry name" value="MANNOSYL-D-GLYCERATE TRANSPORT/METABOLISM SYSTEM REPRESSOR MNGR-RELATED"/>
    <property type="match status" value="1"/>
</dbReference>
<protein>
    <submittedName>
        <fullName evidence="4">Mercuric reductase/transcriptional regulator, fusion</fullName>
    </submittedName>
</protein>
<keyword evidence="5" id="KW-1185">Reference proteome</keyword>
<gene>
    <name evidence="4" type="ORF">BN000_00727</name>
</gene>
<evidence type="ECO:0000313" key="5">
    <source>
        <dbReference type="Proteomes" id="UP000199601"/>
    </source>
</evidence>
<dbReference type="GO" id="GO:0003700">
    <property type="term" value="F:DNA-binding transcription factor activity"/>
    <property type="evidence" value="ECO:0007669"/>
    <property type="project" value="InterPro"/>
</dbReference>
<proteinExistence type="predicted"/>
<dbReference type="InterPro" id="IPR011663">
    <property type="entry name" value="UTRA"/>
</dbReference>
<keyword evidence="1" id="KW-0805">Transcription regulation</keyword>
<dbReference type="InterPro" id="IPR036388">
    <property type="entry name" value="WH-like_DNA-bd_sf"/>
</dbReference>
<sequence>MTSRSLDLESADLRVRRGSVPASTQLAEALKAAIIKQRLPRGGRLPSERELIERSGLSRVTVRAAVGLLERQGWLLRRQGLGTFVTNPVRQELGSGVRTITEVLASSGITPHVDVLSHRVEEPPQRVADTLGLPKVLCIQRRFRDGDAPLALMIAYLPPGLGRAVEPLLASVSDAQPERAMESTYTVWERRLGTPIARATYEIHAAGASVEVAAALNLPLGSPVLVLERISYGNDDKPLEVVEFHYRPERYRFSVTLPRTMPGSGAGIVQRRPNTRS</sequence>
<organism evidence="4 5">
    <name type="scientific">Mycobacterium europaeum</name>
    <dbReference type="NCBI Taxonomy" id="761804"/>
    <lineage>
        <taxon>Bacteria</taxon>
        <taxon>Bacillati</taxon>
        <taxon>Actinomycetota</taxon>
        <taxon>Actinomycetes</taxon>
        <taxon>Mycobacteriales</taxon>
        <taxon>Mycobacteriaceae</taxon>
        <taxon>Mycobacterium</taxon>
        <taxon>Mycobacterium simiae complex</taxon>
    </lineage>
</organism>
<dbReference type="InterPro" id="IPR036390">
    <property type="entry name" value="WH_DNA-bd_sf"/>
</dbReference>
<dbReference type="PRINTS" id="PR00035">
    <property type="entry name" value="HTHGNTR"/>
</dbReference>
<dbReference type="InterPro" id="IPR000524">
    <property type="entry name" value="Tscrpt_reg_HTH_GntR"/>
</dbReference>
<dbReference type="EMBL" id="CTEC01000001">
    <property type="protein sequence ID" value="CQD04073.1"/>
    <property type="molecule type" value="Genomic_DNA"/>
</dbReference>
<dbReference type="STRING" id="761804.BN000_00727"/>
<dbReference type="AlphaFoldDB" id="A0A0U1D0C9"/>
<evidence type="ECO:0000256" key="2">
    <source>
        <dbReference type="ARBA" id="ARBA00023125"/>
    </source>
</evidence>
<evidence type="ECO:0000256" key="3">
    <source>
        <dbReference type="ARBA" id="ARBA00023163"/>
    </source>
</evidence>
<dbReference type="CDD" id="cd07377">
    <property type="entry name" value="WHTH_GntR"/>
    <property type="match status" value="1"/>
</dbReference>
<evidence type="ECO:0000313" key="4">
    <source>
        <dbReference type="EMBL" id="CQD04073.1"/>
    </source>
</evidence>
<dbReference type="RefSeq" id="WP_085243012.1">
    <property type="nucleotide sequence ID" value="NZ_CTEC01000001.1"/>
</dbReference>
<name>A0A0U1D0C9_9MYCO</name>
<dbReference type="Pfam" id="PF07702">
    <property type="entry name" value="UTRA"/>
    <property type="match status" value="1"/>
</dbReference>
<dbReference type="SUPFAM" id="SSF46785">
    <property type="entry name" value="Winged helix' DNA-binding domain"/>
    <property type="match status" value="1"/>
</dbReference>
<keyword evidence="3" id="KW-0804">Transcription</keyword>
<evidence type="ECO:0000256" key="1">
    <source>
        <dbReference type="ARBA" id="ARBA00023015"/>
    </source>
</evidence>
<dbReference type="InterPro" id="IPR050679">
    <property type="entry name" value="Bact_HTH_transcr_reg"/>
</dbReference>
<dbReference type="PROSITE" id="PS50949">
    <property type="entry name" value="HTH_GNTR"/>
    <property type="match status" value="1"/>
</dbReference>
<accession>A0A0U1D0C9</accession>
<dbReference type="Gene3D" id="1.10.10.10">
    <property type="entry name" value="Winged helix-like DNA-binding domain superfamily/Winged helix DNA-binding domain"/>
    <property type="match status" value="1"/>
</dbReference>
<dbReference type="PANTHER" id="PTHR44846:SF1">
    <property type="entry name" value="MANNOSYL-D-GLYCERATE TRANSPORT_METABOLISM SYSTEM REPRESSOR MNGR-RELATED"/>
    <property type="match status" value="1"/>
</dbReference>
<dbReference type="SMART" id="SM00345">
    <property type="entry name" value="HTH_GNTR"/>
    <property type="match status" value="1"/>
</dbReference>
<dbReference type="GO" id="GO:0045892">
    <property type="term" value="P:negative regulation of DNA-templated transcription"/>
    <property type="evidence" value="ECO:0007669"/>
    <property type="project" value="TreeGrafter"/>
</dbReference>
<dbReference type="Gene3D" id="3.40.1410.10">
    <property type="entry name" value="Chorismate lyase-like"/>
    <property type="match status" value="1"/>
</dbReference>
<dbReference type="GO" id="GO:0003677">
    <property type="term" value="F:DNA binding"/>
    <property type="evidence" value="ECO:0007669"/>
    <property type="project" value="UniProtKB-KW"/>
</dbReference>
<dbReference type="SUPFAM" id="SSF64288">
    <property type="entry name" value="Chorismate lyase-like"/>
    <property type="match status" value="1"/>
</dbReference>